<evidence type="ECO:0000256" key="6">
    <source>
        <dbReference type="ARBA" id="ARBA00023235"/>
    </source>
</evidence>
<accession>A0A381RA72</accession>
<dbReference type="HAMAP" id="MF_00147_B">
    <property type="entry name" value="TIM_B"/>
    <property type="match status" value="1"/>
</dbReference>
<dbReference type="GO" id="GO:0004807">
    <property type="term" value="F:triose-phosphate isomerase activity"/>
    <property type="evidence" value="ECO:0007669"/>
    <property type="project" value="UniProtKB-EC"/>
</dbReference>
<organism evidence="7">
    <name type="scientific">marine metagenome</name>
    <dbReference type="NCBI Taxonomy" id="408172"/>
    <lineage>
        <taxon>unclassified sequences</taxon>
        <taxon>metagenomes</taxon>
        <taxon>ecological metagenomes</taxon>
    </lineage>
</organism>
<keyword evidence="5" id="KW-0324">Glycolysis</keyword>
<dbReference type="PROSITE" id="PS51440">
    <property type="entry name" value="TIM_2"/>
    <property type="match status" value="1"/>
</dbReference>
<dbReference type="GO" id="GO:0006096">
    <property type="term" value="P:glycolytic process"/>
    <property type="evidence" value="ECO:0007669"/>
    <property type="project" value="UniProtKB-KW"/>
</dbReference>
<dbReference type="SUPFAM" id="SSF51351">
    <property type="entry name" value="Triosephosphate isomerase (TIM)"/>
    <property type="match status" value="1"/>
</dbReference>
<dbReference type="GO" id="GO:0019563">
    <property type="term" value="P:glycerol catabolic process"/>
    <property type="evidence" value="ECO:0007669"/>
    <property type="project" value="TreeGrafter"/>
</dbReference>
<keyword evidence="6" id="KW-0413">Isomerase</keyword>
<evidence type="ECO:0000313" key="7">
    <source>
        <dbReference type="EMBL" id="SUZ86323.1"/>
    </source>
</evidence>
<dbReference type="FunFam" id="3.20.20.70:FF:000016">
    <property type="entry name" value="Triosephosphate isomerase"/>
    <property type="match status" value="1"/>
</dbReference>
<evidence type="ECO:0000256" key="3">
    <source>
        <dbReference type="ARBA" id="ARBA00022432"/>
    </source>
</evidence>
<dbReference type="PANTHER" id="PTHR21139:SF42">
    <property type="entry name" value="TRIOSEPHOSPHATE ISOMERASE"/>
    <property type="match status" value="1"/>
</dbReference>
<name>A0A381RA72_9ZZZZ</name>
<evidence type="ECO:0000256" key="5">
    <source>
        <dbReference type="ARBA" id="ARBA00023152"/>
    </source>
</evidence>
<dbReference type="PROSITE" id="PS00171">
    <property type="entry name" value="TIM_1"/>
    <property type="match status" value="1"/>
</dbReference>
<evidence type="ECO:0000256" key="4">
    <source>
        <dbReference type="ARBA" id="ARBA00022490"/>
    </source>
</evidence>
<proteinExistence type="inferred from homology"/>
<dbReference type="InterPro" id="IPR035990">
    <property type="entry name" value="TIM_sf"/>
</dbReference>
<dbReference type="NCBIfam" id="TIGR00419">
    <property type="entry name" value="tim"/>
    <property type="match status" value="1"/>
</dbReference>
<sequence length="244" mass="26468">MHKTSSEALSYVRDFRKLIMQFHDVEIVIAPPFTAIGVVAEAIKGTALEVAGQDLHWEKQGAFTGAISATMLKESGANWVILGHSERRHVFGDSNEAVNRKLSAALTARLKPIVCIGETLDERKNGKTFEVLKRQIAKCLEGLAPEQISTIVLAYEPVWAIGTGQNASPEQAGEVHNFVREHLKEGYGNDSAEGCRIIYGGSVKPENASRLVSQPNVDGVLVGGAGLDPTSFYEIIARTREAEV</sequence>
<dbReference type="EMBL" id="UINC01001675">
    <property type="protein sequence ID" value="SUZ86323.1"/>
    <property type="molecule type" value="Genomic_DNA"/>
</dbReference>
<dbReference type="InterPro" id="IPR013785">
    <property type="entry name" value="Aldolase_TIM"/>
</dbReference>
<dbReference type="InterPro" id="IPR022896">
    <property type="entry name" value="TrioseP_Isoase_bac/euk"/>
</dbReference>
<dbReference type="CDD" id="cd00311">
    <property type="entry name" value="TIM"/>
    <property type="match status" value="1"/>
</dbReference>
<evidence type="ECO:0000256" key="2">
    <source>
        <dbReference type="ARBA" id="ARBA00011940"/>
    </source>
</evidence>
<dbReference type="GO" id="GO:0046166">
    <property type="term" value="P:glyceraldehyde-3-phosphate biosynthetic process"/>
    <property type="evidence" value="ECO:0007669"/>
    <property type="project" value="TreeGrafter"/>
</dbReference>
<protein>
    <recommendedName>
        <fullName evidence="2">triose-phosphate isomerase</fullName>
        <ecNumber evidence="2">5.3.1.1</ecNumber>
    </recommendedName>
</protein>
<comment type="pathway">
    <text evidence="1">Carbohydrate degradation; glycolysis; D-glyceraldehyde 3-phosphate from glycerone phosphate: step 1/1.</text>
</comment>
<reference evidence="7" key="1">
    <citation type="submission" date="2018-05" db="EMBL/GenBank/DDBJ databases">
        <authorList>
            <person name="Lanie J.A."/>
            <person name="Ng W.-L."/>
            <person name="Kazmierczak K.M."/>
            <person name="Andrzejewski T.M."/>
            <person name="Davidsen T.M."/>
            <person name="Wayne K.J."/>
            <person name="Tettelin H."/>
            <person name="Glass J.I."/>
            <person name="Rusch D."/>
            <person name="Podicherti R."/>
            <person name="Tsui H.-C.T."/>
            <person name="Winkler M.E."/>
        </authorList>
    </citation>
    <scope>NUCLEOTIDE SEQUENCE</scope>
</reference>
<gene>
    <name evidence="7" type="ORF">METZ01_LOCUS39177</name>
</gene>
<keyword evidence="4" id="KW-0963">Cytoplasm</keyword>
<dbReference type="AlphaFoldDB" id="A0A381RA72"/>
<dbReference type="InterPro" id="IPR000652">
    <property type="entry name" value="Triosephosphate_isomerase"/>
</dbReference>
<dbReference type="GO" id="GO:0006094">
    <property type="term" value="P:gluconeogenesis"/>
    <property type="evidence" value="ECO:0007669"/>
    <property type="project" value="UniProtKB-KW"/>
</dbReference>
<dbReference type="Gene3D" id="3.20.20.70">
    <property type="entry name" value="Aldolase class I"/>
    <property type="match status" value="1"/>
</dbReference>
<evidence type="ECO:0000256" key="1">
    <source>
        <dbReference type="ARBA" id="ARBA00004680"/>
    </source>
</evidence>
<dbReference type="EC" id="5.3.1.1" evidence="2"/>
<dbReference type="InterPro" id="IPR020861">
    <property type="entry name" value="Triosephosphate_isomerase_AS"/>
</dbReference>
<dbReference type="PANTHER" id="PTHR21139">
    <property type="entry name" value="TRIOSEPHOSPHATE ISOMERASE"/>
    <property type="match status" value="1"/>
</dbReference>
<keyword evidence="3" id="KW-0312">Gluconeogenesis</keyword>
<dbReference type="Pfam" id="PF00121">
    <property type="entry name" value="TIM"/>
    <property type="match status" value="1"/>
</dbReference>
<dbReference type="GO" id="GO:0005829">
    <property type="term" value="C:cytosol"/>
    <property type="evidence" value="ECO:0007669"/>
    <property type="project" value="TreeGrafter"/>
</dbReference>